<reference evidence="1" key="1">
    <citation type="submission" date="2021-04" db="EMBL/GenBank/DDBJ databases">
        <title>Dactylosporangium aurantiacum NRRL B-8018 full assembly.</title>
        <authorList>
            <person name="Hartkoorn R.C."/>
            <person name="Beaudoing E."/>
            <person name="Hot D."/>
        </authorList>
    </citation>
    <scope>NUCLEOTIDE SEQUENCE</scope>
    <source>
        <strain evidence="1">NRRL B-8018</strain>
    </source>
</reference>
<organism evidence="1 2">
    <name type="scientific">Dactylosporangium aurantiacum</name>
    <dbReference type="NCBI Taxonomy" id="35754"/>
    <lineage>
        <taxon>Bacteria</taxon>
        <taxon>Bacillati</taxon>
        <taxon>Actinomycetota</taxon>
        <taxon>Actinomycetes</taxon>
        <taxon>Micromonosporales</taxon>
        <taxon>Micromonosporaceae</taxon>
        <taxon>Dactylosporangium</taxon>
    </lineage>
</organism>
<sequence length="134" mass="14537">MKPEERPIGYWLREVDRRIEDAFRRTLDGRQLRRRHWQVLNGLGPGDPFWGPGERPYAEVVADLTARGWVTPDGALTADGETARAAIAADVAEVRRRAAAGVPDEDYLTTVRTLARMAGNLSDGGPAAGTPSGG</sequence>
<gene>
    <name evidence="1" type="ORF">Daura_45270</name>
</gene>
<evidence type="ECO:0000313" key="1">
    <source>
        <dbReference type="EMBL" id="UWZ53654.1"/>
    </source>
</evidence>
<name>A0A9Q9IC25_9ACTN</name>
<dbReference type="InterPro" id="IPR036390">
    <property type="entry name" value="WH_DNA-bd_sf"/>
</dbReference>
<keyword evidence="2" id="KW-1185">Reference proteome</keyword>
<evidence type="ECO:0000313" key="2">
    <source>
        <dbReference type="Proteomes" id="UP001058003"/>
    </source>
</evidence>
<dbReference type="InterPro" id="IPR036388">
    <property type="entry name" value="WH-like_DNA-bd_sf"/>
</dbReference>
<dbReference type="KEGG" id="daur:Daura_45270"/>
<dbReference type="Gene3D" id="1.10.10.10">
    <property type="entry name" value="Winged helix-like DNA-binding domain superfamily/Winged helix DNA-binding domain"/>
    <property type="match status" value="2"/>
</dbReference>
<proteinExistence type="predicted"/>
<dbReference type="AlphaFoldDB" id="A0A9Q9IC25"/>
<protein>
    <recommendedName>
        <fullName evidence="3">MarR family transcriptional regulator</fullName>
    </recommendedName>
</protein>
<dbReference type="Proteomes" id="UP001058003">
    <property type="component" value="Chromosome"/>
</dbReference>
<dbReference type="SUPFAM" id="SSF46785">
    <property type="entry name" value="Winged helix' DNA-binding domain"/>
    <property type="match status" value="1"/>
</dbReference>
<accession>A0A9Q9IC25</accession>
<dbReference type="RefSeq" id="WP_052388210.1">
    <property type="nucleotide sequence ID" value="NZ_CP073767.1"/>
</dbReference>
<dbReference type="EMBL" id="CP073767">
    <property type="protein sequence ID" value="UWZ53654.1"/>
    <property type="molecule type" value="Genomic_DNA"/>
</dbReference>
<evidence type="ECO:0008006" key="3">
    <source>
        <dbReference type="Google" id="ProtNLM"/>
    </source>
</evidence>
<dbReference type="OrthoDB" id="3697068at2"/>